<organism evidence="2 3">
    <name type="scientific">Liquidambar formosana</name>
    <name type="common">Formosan gum</name>
    <dbReference type="NCBI Taxonomy" id="63359"/>
    <lineage>
        <taxon>Eukaryota</taxon>
        <taxon>Viridiplantae</taxon>
        <taxon>Streptophyta</taxon>
        <taxon>Embryophyta</taxon>
        <taxon>Tracheophyta</taxon>
        <taxon>Spermatophyta</taxon>
        <taxon>Magnoliopsida</taxon>
        <taxon>eudicotyledons</taxon>
        <taxon>Gunneridae</taxon>
        <taxon>Pentapetalae</taxon>
        <taxon>Saxifragales</taxon>
        <taxon>Altingiaceae</taxon>
        <taxon>Liquidambar</taxon>
    </lineage>
</organism>
<evidence type="ECO:0000313" key="3">
    <source>
        <dbReference type="Proteomes" id="UP001415857"/>
    </source>
</evidence>
<proteinExistence type="predicted"/>
<evidence type="ECO:0000256" key="1">
    <source>
        <dbReference type="SAM" id="MobiDB-lite"/>
    </source>
</evidence>
<reference evidence="2 3" key="1">
    <citation type="journal article" date="2024" name="Plant J.">
        <title>Genome sequences and population genomics reveal climatic adaptation and genomic divergence between two closely related sweetgum species.</title>
        <authorList>
            <person name="Xu W.Q."/>
            <person name="Ren C.Q."/>
            <person name="Zhang X.Y."/>
            <person name="Comes H.P."/>
            <person name="Liu X.H."/>
            <person name="Li Y.G."/>
            <person name="Kettle C.J."/>
            <person name="Jalonen R."/>
            <person name="Gaisberger H."/>
            <person name="Ma Y.Z."/>
            <person name="Qiu Y.X."/>
        </authorList>
    </citation>
    <scope>NUCLEOTIDE SEQUENCE [LARGE SCALE GENOMIC DNA]</scope>
    <source>
        <strain evidence="2">Hangzhou</strain>
    </source>
</reference>
<feature type="compositionally biased region" description="Basic and acidic residues" evidence="1">
    <location>
        <begin position="27"/>
        <end position="36"/>
    </location>
</feature>
<dbReference type="Proteomes" id="UP001415857">
    <property type="component" value="Unassembled WGS sequence"/>
</dbReference>
<accession>A0AAP0RKB6</accession>
<dbReference type="AlphaFoldDB" id="A0AAP0RKB6"/>
<feature type="region of interest" description="Disordered" evidence="1">
    <location>
        <begin position="84"/>
        <end position="115"/>
    </location>
</feature>
<protein>
    <submittedName>
        <fullName evidence="2">Uncharacterized protein</fullName>
    </submittedName>
</protein>
<gene>
    <name evidence="2" type="ORF">L1049_028061</name>
</gene>
<dbReference type="EMBL" id="JBBPBK010000009">
    <property type="protein sequence ID" value="KAK9278495.1"/>
    <property type="molecule type" value="Genomic_DNA"/>
</dbReference>
<sequence>MVEELDLTDQDISTISAMIDSEIRSHIPDWASREISGDNSGGEVEISDSPASETKEDASPLTKESALSSANLVLERLPSGRRFWSDSPRAIGENSPVKPGPSNLYSQAGCGKHWG</sequence>
<keyword evidence="3" id="KW-1185">Reference proteome</keyword>
<comment type="caution">
    <text evidence="2">The sequence shown here is derived from an EMBL/GenBank/DDBJ whole genome shotgun (WGS) entry which is preliminary data.</text>
</comment>
<evidence type="ECO:0000313" key="2">
    <source>
        <dbReference type="EMBL" id="KAK9278495.1"/>
    </source>
</evidence>
<feature type="region of interest" description="Disordered" evidence="1">
    <location>
        <begin position="27"/>
        <end position="64"/>
    </location>
</feature>
<name>A0AAP0RKB6_LIQFO</name>